<dbReference type="EMBL" id="JAODUP010000057">
    <property type="protein sequence ID" value="KAK2164961.1"/>
    <property type="molecule type" value="Genomic_DNA"/>
</dbReference>
<organism evidence="8 9">
    <name type="scientific">Paralvinella palmiformis</name>
    <dbReference type="NCBI Taxonomy" id="53620"/>
    <lineage>
        <taxon>Eukaryota</taxon>
        <taxon>Metazoa</taxon>
        <taxon>Spiralia</taxon>
        <taxon>Lophotrochozoa</taxon>
        <taxon>Annelida</taxon>
        <taxon>Polychaeta</taxon>
        <taxon>Sedentaria</taxon>
        <taxon>Canalipalpata</taxon>
        <taxon>Terebellida</taxon>
        <taxon>Terebelliformia</taxon>
        <taxon>Alvinellidae</taxon>
        <taxon>Paralvinella</taxon>
    </lineage>
</organism>
<comment type="cofactor">
    <cofactor evidence="1">
        <name>Mg(2+)</name>
        <dbReference type="ChEBI" id="CHEBI:18420"/>
    </cofactor>
</comment>
<dbReference type="Proteomes" id="UP001208570">
    <property type="component" value="Unassembled WGS sequence"/>
</dbReference>
<dbReference type="InterPro" id="IPR039702">
    <property type="entry name" value="FPS1-like"/>
</dbReference>
<dbReference type="CDD" id="cd00685">
    <property type="entry name" value="Trans_IPPS_HT"/>
    <property type="match status" value="1"/>
</dbReference>
<dbReference type="GO" id="GO:0004161">
    <property type="term" value="F:dimethylallyltranstransferase activity"/>
    <property type="evidence" value="ECO:0007669"/>
    <property type="project" value="TreeGrafter"/>
</dbReference>
<dbReference type="FunFam" id="1.10.600.10:FF:000021">
    <property type="entry name" value="Farnesyl pyrophosphate synthase"/>
    <property type="match status" value="1"/>
</dbReference>
<comment type="caution">
    <text evidence="8">The sequence shown here is derived from an EMBL/GenBank/DDBJ whole genome shotgun (WGS) entry which is preliminary data.</text>
</comment>
<dbReference type="Gene3D" id="1.10.600.10">
    <property type="entry name" value="Farnesyl Diphosphate Synthase"/>
    <property type="match status" value="1"/>
</dbReference>
<dbReference type="SFLD" id="SFLDS00005">
    <property type="entry name" value="Isoprenoid_Synthase_Type_I"/>
    <property type="match status" value="1"/>
</dbReference>
<keyword evidence="2 7" id="KW-0808">Transferase</keyword>
<evidence type="ECO:0000256" key="2">
    <source>
        <dbReference type="ARBA" id="ARBA00022679"/>
    </source>
</evidence>
<comment type="similarity">
    <text evidence="7">Belongs to the FPP/GGPP synthase family.</text>
</comment>
<dbReference type="Pfam" id="PF00348">
    <property type="entry name" value="polyprenyl_synt"/>
    <property type="match status" value="1"/>
</dbReference>
<dbReference type="PROSITE" id="PS00444">
    <property type="entry name" value="POLYPRENYL_SYNTHASE_2"/>
    <property type="match status" value="1"/>
</dbReference>
<keyword evidence="4" id="KW-0460">Magnesium</keyword>
<evidence type="ECO:0000256" key="6">
    <source>
        <dbReference type="ARBA" id="ARBA00034546"/>
    </source>
</evidence>
<dbReference type="PROSITE" id="PS00723">
    <property type="entry name" value="POLYPRENYL_SYNTHASE_1"/>
    <property type="match status" value="1"/>
</dbReference>
<evidence type="ECO:0000256" key="7">
    <source>
        <dbReference type="RuleBase" id="RU004466"/>
    </source>
</evidence>
<evidence type="ECO:0000256" key="5">
    <source>
        <dbReference type="ARBA" id="ARBA00033740"/>
    </source>
</evidence>
<dbReference type="SFLD" id="SFLDG01017">
    <property type="entry name" value="Polyprenyl_Transferase_Like"/>
    <property type="match status" value="1"/>
</dbReference>
<keyword evidence="9" id="KW-1185">Reference proteome</keyword>
<evidence type="ECO:0000313" key="9">
    <source>
        <dbReference type="Proteomes" id="UP001208570"/>
    </source>
</evidence>
<sequence>MMTSCLANRYGFFICRNLNSCYSWLRLAGHDTKEALATYHAPGRLLTTTGDQRHSIERKTSSSRDQAYFDQIFPELVNGLLTNGLHYAELQEANQWFKKVCEYNVPCGKKIRGLTVQHSYKCLVNKPNQDNLHLAGILGWCVEWFQSFLLVADDIMDNSITRRGKSCWYRREGVGLKAINDLLYLENTIYVILKKYFSTKPYYVDLMELFHETALQTITGQCLDLNTTPSGRLDFTYFTLDRYHTIVKWKTAYYSFCLPVALAMYMAEITDTKTHGNAREILLRMGTYFQVQDDYLDCFSDPELTGKIGTDIEDNKCSWLVVQALAKCNDEQRKDNYGQNDSAKVSKVKDLYIELGLPDLYQQYEDESYKQLMELIDKLSGSLPKEMFVAYMNRIFRRQR</sequence>
<reference evidence="8" key="1">
    <citation type="journal article" date="2023" name="Mol. Biol. Evol.">
        <title>Third-Generation Sequencing Reveals the Adaptive Role of the Epigenome in Three Deep-Sea Polychaetes.</title>
        <authorList>
            <person name="Perez M."/>
            <person name="Aroh O."/>
            <person name="Sun Y."/>
            <person name="Lan Y."/>
            <person name="Juniper S.K."/>
            <person name="Young C.R."/>
            <person name="Angers B."/>
            <person name="Qian P.Y."/>
        </authorList>
    </citation>
    <scope>NUCLEOTIDE SEQUENCE</scope>
    <source>
        <strain evidence="8">P08H-3</strain>
    </source>
</reference>
<accession>A0AAD9K5K3</accession>
<dbReference type="InterPro" id="IPR000092">
    <property type="entry name" value="Polyprenyl_synt"/>
</dbReference>
<dbReference type="SUPFAM" id="SSF48576">
    <property type="entry name" value="Terpenoid synthases"/>
    <property type="match status" value="1"/>
</dbReference>
<name>A0AAD9K5K3_9ANNE</name>
<dbReference type="GO" id="GO:0046872">
    <property type="term" value="F:metal ion binding"/>
    <property type="evidence" value="ECO:0007669"/>
    <property type="project" value="UniProtKB-KW"/>
</dbReference>
<dbReference type="GO" id="GO:0005737">
    <property type="term" value="C:cytoplasm"/>
    <property type="evidence" value="ECO:0007669"/>
    <property type="project" value="TreeGrafter"/>
</dbReference>
<dbReference type="GO" id="GO:0045337">
    <property type="term" value="P:farnesyl diphosphate biosynthetic process"/>
    <property type="evidence" value="ECO:0007669"/>
    <property type="project" value="TreeGrafter"/>
</dbReference>
<gene>
    <name evidence="8" type="ORF">LSH36_57g08055</name>
</gene>
<keyword evidence="3" id="KW-0479">Metal-binding</keyword>
<dbReference type="PANTHER" id="PTHR11525:SF0">
    <property type="entry name" value="FARNESYL PYROPHOSPHATE SYNTHASE"/>
    <property type="match status" value="1"/>
</dbReference>
<evidence type="ECO:0000256" key="4">
    <source>
        <dbReference type="ARBA" id="ARBA00022842"/>
    </source>
</evidence>
<comment type="pathway">
    <text evidence="5">Pheromone biosynthesis.</text>
</comment>
<dbReference type="InterPro" id="IPR033749">
    <property type="entry name" value="Polyprenyl_synt_CS"/>
</dbReference>
<dbReference type="GO" id="GO:0004337">
    <property type="term" value="F:(2E,6E)-farnesyl diphosphate synthase activity"/>
    <property type="evidence" value="ECO:0007669"/>
    <property type="project" value="TreeGrafter"/>
</dbReference>
<dbReference type="GO" id="GO:0042811">
    <property type="term" value="P:pheromone biosynthetic process"/>
    <property type="evidence" value="ECO:0007669"/>
    <property type="project" value="UniProtKB-ARBA"/>
</dbReference>
<dbReference type="AlphaFoldDB" id="A0AAD9K5K3"/>
<evidence type="ECO:0000256" key="1">
    <source>
        <dbReference type="ARBA" id="ARBA00001946"/>
    </source>
</evidence>
<proteinExistence type="inferred from homology"/>
<evidence type="ECO:0000313" key="8">
    <source>
        <dbReference type="EMBL" id="KAK2164961.1"/>
    </source>
</evidence>
<dbReference type="PANTHER" id="PTHR11525">
    <property type="entry name" value="FARNESYL-PYROPHOSPHATE SYNTHETASE"/>
    <property type="match status" value="1"/>
</dbReference>
<protein>
    <recommendedName>
        <fullName evidence="6">Farnesyl pyrophosphate synthase</fullName>
    </recommendedName>
</protein>
<evidence type="ECO:0000256" key="3">
    <source>
        <dbReference type="ARBA" id="ARBA00022723"/>
    </source>
</evidence>
<dbReference type="InterPro" id="IPR008949">
    <property type="entry name" value="Isoprenoid_synthase_dom_sf"/>
</dbReference>